<evidence type="ECO:0000313" key="14">
    <source>
        <dbReference type="EMBL" id="MPQ35267.1"/>
    </source>
</evidence>
<dbReference type="GO" id="GO:0004326">
    <property type="term" value="F:tetrahydrofolylpolyglutamate synthase activity"/>
    <property type="evidence" value="ECO:0007669"/>
    <property type="project" value="UniProtKB-EC"/>
</dbReference>
<dbReference type="InterPro" id="IPR004101">
    <property type="entry name" value="Mur_ligase_C"/>
</dbReference>
<dbReference type="EMBL" id="WHJL01000024">
    <property type="protein sequence ID" value="MPQ35267.1"/>
    <property type="molecule type" value="Genomic_DNA"/>
</dbReference>
<evidence type="ECO:0000259" key="11">
    <source>
        <dbReference type="Pfam" id="PF02875"/>
    </source>
</evidence>
<dbReference type="Proteomes" id="UP000094714">
    <property type="component" value="Chromosome"/>
</dbReference>
<dbReference type="Proteomes" id="UP000466799">
    <property type="component" value="Unassembled WGS sequence"/>
</dbReference>
<organism evidence="13 15">
    <name type="scientific">Limosilactobacillus fermentum</name>
    <name type="common">Lactobacillus fermentum</name>
    <dbReference type="NCBI Taxonomy" id="1613"/>
    <lineage>
        <taxon>Bacteria</taxon>
        <taxon>Bacillati</taxon>
        <taxon>Bacillota</taxon>
        <taxon>Bacilli</taxon>
        <taxon>Lactobacillales</taxon>
        <taxon>Lactobacillaceae</taxon>
        <taxon>Limosilactobacillus</taxon>
    </lineage>
</organism>
<evidence type="ECO:0000256" key="2">
    <source>
        <dbReference type="ARBA" id="ARBA00013025"/>
    </source>
</evidence>
<dbReference type="Gene3D" id="3.90.190.20">
    <property type="entry name" value="Mur ligase, C-terminal domain"/>
    <property type="match status" value="1"/>
</dbReference>
<dbReference type="InterPro" id="IPR013221">
    <property type="entry name" value="Mur_ligase_cen"/>
</dbReference>
<dbReference type="InterPro" id="IPR036565">
    <property type="entry name" value="Mur-like_cat_sf"/>
</dbReference>
<dbReference type="GO" id="GO:0008841">
    <property type="term" value="F:dihydrofolate synthase activity"/>
    <property type="evidence" value="ECO:0007669"/>
    <property type="project" value="TreeGrafter"/>
</dbReference>
<keyword evidence="7" id="KW-0460">Magnesium</keyword>
<gene>
    <name evidence="14" type="ORF">GC247_05025</name>
    <name evidence="13" type="ORF">LACFE_CDS0352</name>
</gene>
<dbReference type="InterPro" id="IPR018109">
    <property type="entry name" value="Folylpolyglutamate_synth_CS"/>
</dbReference>
<dbReference type="InterPro" id="IPR036615">
    <property type="entry name" value="Mur_ligase_C_dom_sf"/>
</dbReference>
<evidence type="ECO:0000256" key="1">
    <source>
        <dbReference type="ARBA" id="ARBA00008276"/>
    </source>
</evidence>
<dbReference type="Pfam" id="PF02875">
    <property type="entry name" value="Mur_ligase_C"/>
    <property type="match status" value="1"/>
</dbReference>
<feature type="domain" description="Mur ligase C-terminal" evidence="11">
    <location>
        <begin position="293"/>
        <end position="409"/>
    </location>
</feature>
<feature type="domain" description="Mur ligase central" evidence="12">
    <location>
        <begin position="45"/>
        <end position="266"/>
    </location>
</feature>
<dbReference type="NCBIfam" id="TIGR01499">
    <property type="entry name" value="folC"/>
    <property type="match status" value="1"/>
</dbReference>
<evidence type="ECO:0000313" key="13">
    <source>
        <dbReference type="EMBL" id="AOR73827.1"/>
    </source>
</evidence>
<dbReference type="RefSeq" id="WP_015639259.1">
    <property type="nucleotide sequence ID" value="NZ_CALYNG010000001.1"/>
</dbReference>
<evidence type="ECO:0000313" key="15">
    <source>
        <dbReference type="Proteomes" id="UP000094714"/>
    </source>
</evidence>
<evidence type="ECO:0000259" key="12">
    <source>
        <dbReference type="Pfam" id="PF08245"/>
    </source>
</evidence>
<dbReference type="Pfam" id="PF08245">
    <property type="entry name" value="Mur_ligase_M"/>
    <property type="match status" value="1"/>
</dbReference>
<dbReference type="Gene3D" id="3.40.1190.10">
    <property type="entry name" value="Mur-like, catalytic domain"/>
    <property type="match status" value="1"/>
</dbReference>
<dbReference type="EMBL" id="CP017151">
    <property type="protein sequence ID" value="AOR73827.1"/>
    <property type="molecule type" value="Genomic_DNA"/>
</dbReference>
<dbReference type="InterPro" id="IPR001645">
    <property type="entry name" value="Folylpolyglutamate_synth"/>
</dbReference>
<dbReference type="AlphaFoldDB" id="A0A1D7ZVD2"/>
<reference evidence="14 16" key="2">
    <citation type="submission" date="2019-10" db="EMBL/GenBank/DDBJ databases">
        <title>Genome Sequencing and assembly of Lactobacillus fermentum I2, a lactic acid bacteria.</title>
        <authorList>
            <person name="Lopes L.S."/>
            <person name="Persinoti G.F."/>
            <person name="Riano-Pachon D.M."/>
            <person name="Labate C.A."/>
        </authorList>
    </citation>
    <scope>NUCLEOTIDE SEQUENCE [LARGE SCALE GENOMIC DNA]</scope>
    <source>
        <strain evidence="14 16">I2</strain>
    </source>
</reference>
<keyword evidence="6 10" id="KW-0067">ATP-binding</keyword>
<dbReference type="SUPFAM" id="SSF53244">
    <property type="entry name" value="MurD-like peptide ligases, peptide-binding domain"/>
    <property type="match status" value="1"/>
</dbReference>
<comment type="catalytic activity">
    <reaction evidence="9">
        <text>(6S)-5,6,7,8-tetrahydrofolyl-(gamma-L-Glu)(n) + L-glutamate + ATP = (6S)-5,6,7,8-tetrahydrofolyl-(gamma-L-Glu)(n+1) + ADP + phosphate + H(+)</text>
        <dbReference type="Rhea" id="RHEA:10580"/>
        <dbReference type="Rhea" id="RHEA-COMP:14738"/>
        <dbReference type="Rhea" id="RHEA-COMP:14740"/>
        <dbReference type="ChEBI" id="CHEBI:15378"/>
        <dbReference type="ChEBI" id="CHEBI:29985"/>
        <dbReference type="ChEBI" id="CHEBI:30616"/>
        <dbReference type="ChEBI" id="CHEBI:43474"/>
        <dbReference type="ChEBI" id="CHEBI:141005"/>
        <dbReference type="ChEBI" id="CHEBI:456216"/>
        <dbReference type="EC" id="6.3.2.17"/>
    </reaction>
</comment>
<evidence type="ECO:0000256" key="8">
    <source>
        <dbReference type="ARBA" id="ARBA00030592"/>
    </source>
</evidence>
<comment type="similarity">
    <text evidence="1 10">Belongs to the folylpolyglutamate synthase family.</text>
</comment>
<evidence type="ECO:0000256" key="4">
    <source>
        <dbReference type="ARBA" id="ARBA00022723"/>
    </source>
</evidence>
<name>A0A1D7ZVD2_LIMFE</name>
<evidence type="ECO:0000256" key="9">
    <source>
        <dbReference type="ARBA" id="ARBA00047493"/>
    </source>
</evidence>
<dbReference type="PANTHER" id="PTHR11136:SF0">
    <property type="entry name" value="DIHYDROFOLATE SYNTHETASE-RELATED"/>
    <property type="match status" value="1"/>
</dbReference>
<sequence length="426" mass="47062">MSEYQEIIDRLPKQMLAGEDNRLEILHQVLDALGHPEHQYQIIHVAGTNGKGSTGSLVARFLITSGYKVGHFNSPAMISDREQVLVNGNLISKDDFATTFKKILCALPDYMTEQDLTIFEWWTVVMLQYFADQAVDWAVIECGLGGQDDATNVIDAPALAVITHLALDHTQILGSKIEDIAKAKAGIIKYQTRALVVAPNQPEAAKEILAQRAQEADVPLVEAASRVQVKLADGTAKVKMGEEQFTCPCNLHGHYQTENLTTALAIVEQLRQGGVTIDQTMLEKVLQRVTFPGRMEAIDHDPLVILDGAHNPDAAKQMVATIQEDFADRPVTMVLGFLADKDVERMVTMYQQVADHLIFTTPDNHGRAMDSWPLATAMGHEWAPDAREALELARELTPTNGVIIVTGSFYLIKELEEGLNDESLDR</sequence>
<proteinExistence type="inferred from homology"/>
<evidence type="ECO:0000256" key="5">
    <source>
        <dbReference type="ARBA" id="ARBA00022741"/>
    </source>
</evidence>
<dbReference type="PROSITE" id="PS01012">
    <property type="entry name" value="FOLYLPOLYGLU_SYNT_2"/>
    <property type="match status" value="1"/>
</dbReference>
<evidence type="ECO:0000256" key="10">
    <source>
        <dbReference type="PIRNR" id="PIRNR001563"/>
    </source>
</evidence>
<dbReference type="PATRIC" id="fig|1613.112.peg.372"/>
<dbReference type="GO" id="GO:0005737">
    <property type="term" value="C:cytoplasm"/>
    <property type="evidence" value="ECO:0007669"/>
    <property type="project" value="TreeGrafter"/>
</dbReference>
<dbReference type="GO" id="GO:0046872">
    <property type="term" value="F:metal ion binding"/>
    <property type="evidence" value="ECO:0007669"/>
    <property type="project" value="UniProtKB-KW"/>
</dbReference>
<protein>
    <recommendedName>
        <fullName evidence="2">tetrahydrofolate synthase</fullName>
        <ecNumber evidence="2">6.3.2.17</ecNumber>
    </recommendedName>
    <alternativeName>
        <fullName evidence="8">Tetrahydrofolylpolyglutamate synthase</fullName>
    </alternativeName>
</protein>
<evidence type="ECO:0000256" key="6">
    <source>
        <dbReference type="ARBA" id="ARBA00022840"/>
    </source>
</evidence>
<dbReference type="GO" id="GO:0005524">
    <property type="term" value="F:ATP binding"/>
    <property type="evidence" value="ECO:0007669"/>
    <property type="project" value="UniProtKB-KW"/>
</dbReference>
<accession>A0A1D7ZVD2</accession>
<evidence type="ECO:0000313" key="16">
    <source>
        <dbReference type="Proteomes" id="UP000466799"/>
    </source>
</evidence>
<dbReference type="PIRSF" id="PIRSF001563">
    <property type="entry name" value="Folylpolyglu_synth"/>
    <property type="match status" value="1"/>
</dbReference>
<keyword evidence="5 10" id="KW-0547">Nucleotide-binding</keyword>
<keyword evidence="3 10" id="KW-0436">Ligase</keyword>
<evidence type="ECO:0000256" key="3">
    <source>
        <dbReference type="ARBA" id="ARBA00022598"/>
    </source>
</evidence>
<dbReference type="EC" id="6.3.2.17" evidence="2"/>
<keyword evidence="4" id="KW-0479">Metal-binding</keyword>
<dbReference type="SMR" id="A0A1D7ZVD2"/>
<dbReference type="PANTHER" id="PTHR11136">
    <property type="entry name" value="FOLYLPOLYGLUTAMATE SYNTHASE-RELATED"/>
    <property type="match status" value="1"/>
</dbReference>
<evidence type="ECO:0000256" key="7">
    <source>
        <dbReference type="ARBA" id="ARBA00022842"/>
    </source>
</evidence>
<dbReference type="GeneID" id="83714211"/>
<reference evidence="13 15" key="1">
    <citation type="submission" date="2016-09" db="EMBL/GenBank/DDBJ databases">
        <title>Genome Sequence of the Lactobacillus fermentum strain NCC2970 (CNCM I-5068).</title>
        <authorList>
            <person name="Barretto C."/>
            <person name="Ngom-Bru C."/>
            <person name="Genevaz A."/>
            <person name="Fournier C."/>
            <person name="Moine D."/>
            <person name="Kassam M."/>
            <person name="Iltis A."/>
            <person name="Sagory-Zalkind P."/>
            <person name="Faucherand G."/>
            <person name="Descombes P."/>
            <person name="Duboux S."/>
        </authorList>
    </citation>
    <scope>NUCLEOTIDE SEQUENCE [LARGE SCALE GENOMIC DNA]</scope>
    <source>
        <strain evidence="13 15">NCC2970</strain>
    </source>
</reference>
<dbReference type="SUPFAM" id="SSF53623">
    <property type="entry name" value="MurD-like peptide ligases, catalytic domain"/>
    <property type="match status" value="1"/>
</dbReference>